<comment type="caution">
    <text evidence="2">The sequence shown here is derived from an EMBL/GenBank/DDBJ whole genome shotgun (WGS) entry which is preliminary data.</text>
</comment>
<dbReference type="EMBL" id="LAZR01045777">
    <property type="protein sequence ID" value="KKK98067.1"/>
    <property type="molecule type" value="Genomic_DNA"/>
</dbReference>
<proteinExistence type="predicted"/>
<name>A0A0F8ZW35_9ZZZZ</name>
<feature type="domain" description="Sulphotransferase Stf0" evidence="1">
    <location>
        <begin position="85"/>
        <end position="211"/>
    </location>
</feature>
<sequence length="224" mass="25636">MIIYSPRVGSTVLCECMAQAEVFGKVSAFYPGVGELLKTLFTPNADQWLKDHAHNGVHATKAPLNYFDEVVRFARPRPLCDFLKGCTQFITLFRHDTVAQAVSWHVAIETARFDSKAGSKKMDVPYDYWQILWFLAYVETMEHRAKLFTQSTGIPTMELYYEDIEHDFGAAVHRIAEWTGVAIDPDFQPEPTFKRQATSLNQELIDQFKAEQAQRSIEPVYFNG</sequence>
<reference evidence="2" key="1">
    <citation type="journal article" date="2015" name="Nature">
        <title>Complex archaea that bridge the gap between prokaryotes and eukaryotes.</title>
        <authorList>
            <person name="Spang A."/>
            <person name="Saw J.H."/>
            <person name="Jorgensen S.L."/>
            <person name="Zaremba-Niedzwiedzka K."/>
            <person name="Martijn J."/>
            <person name="Lind A.E."/>
            <person name="van Eijk R."/>
            <person name="Schleper C."/>
            <person name="Guy L."/>
            <person name="Ettema T.J."/>
        </authorList>
    </citation>
    <scope>NUCLEOTIDE SEQUENCE</scope>
</reference>
<evidence type="ECO:0000259" key="1">
    <source>
        <dbReference type="Pfam" id="PF09037"/>
    </source>
</evidence>
<dbReference type="Pfam" id="PF09037">
    <property type="entry name" value="Sulphotransf"/>
    <property type="match status" value="1"/>
</dbReference>
<dbReference type="Gene3D" id="3.40.50.300">
    <property type="entry name" value="P-loop containing nucleotide triphosphate hydrolases"/>
    <property type="match status" value="1"/>
</dbReference>
<dbReference type="InterPro" id="IPR027417">
    <property type="entry name" value="P-loop_NTPase"/>
</dbReference>
<dbReference type="InterPro" id="IPR024628">
    <property type="entry name" value="Sulfotransferase_Stf0_dom"/>
</dbReference>
<dbReference type="AlphaFoldDB" id="A0A0F8ZW35"/>
<evidence type="ECO:0000313" key="2">
    <source>
        <dbReference type="EMBL" id="KKK98067.1"/>
    </source>
</evidence>
<protein>
    <recommendedName>
        <fullName evidence="1">Sulphotransferase Stf0 domain-containing protein</fullName>
    </recommendedName>
</protein>
<accession>A0A0F8ZW35</accession>
<organism evidence="2">
    <name type="scientific">marine sediment metagenome</name>
    <dbReference type="NCBI Taxonomy" id="412755"/>
    <lineage>
        <taxon>unclassified sequences</taxon>
        <taxon>metagenomes</taxon>
        <taxon>ecological metagenomes</taxon>
    </lineage>
</organism>
<gene>
    <name evidence="2" type="ORF">LCGC14_2646460</name>
</gene>
<dbReference type="SUPFAM" id="SSF52540">
    <property type="entry name" value="P-loop containing nucleoside triphosphate hydrolases"/>
    <property type="match status" value="1"/>
</dbReference>